<dbReference type="EMBL" id="JADXDR010000238">
    <property type="protein sequence ID" value="KAI7835673.1"/>
    <property type="molecule type" value="Genomic_DNA"/>
</dbReference>
<sequence>MGESDKECKYCLEPEDQEEGGSFVTPCSCRRPVHSRCLSRWIVDQRGQSECEICNEPWRGPMPMDVATFSASIRALDLQGEDAEAIVEAVTEEIGEFLLLRNALLERQLQETLEDLYRIQALRDQAARYNAQQYLQLREAQRELAALRAANRAVQLTPDAEALQEAEARVSRAEADRDAAKEEQLMSKKEADLAWKEKNVAQTKLNQLQHRANRLERENISLREQLHRLRRKMADAGQPALEQPAQQEGEAPPALSRAQHREQMQLRQEVRSLRQELRGSQEEASRLQARVAELEPEAAMMGDIRRQAQQGGSAAPPKQWRKWLLAAGVGAAVGFGIDVPPSSPSAVCPLFSVRSYACASTASGSAATMAHHEEESCKYCLGPVDEEEGGAFVTPCNCRNPVHERCLFQWITNRRQGRSQCEICREPWRNDALMRVRVPDLAGAMQQAQQAQQGGMVAVQRVLADTQHDMDVLGENLAAARAVADAALGEDLAAALAEENRELREQLHQQRVRADDQAERRERQEQRANEAADRERGLRRELSELQQDRDRLEREVQLRRNREARQQAQQAQQRARQTQQTQQGAAHHKRPTWGNVLAAGTAAAAGLAAGFAIGRRGKQTAQQGPAQKGAAPGQQQRQQKGGGSKDSCSPRWLP</sequence>
<dbReference type="Pfam" id="PF12906">
    <property type="entry name" value="RINGv"/>
    <property type="match status" value="2"/>
</dbReference>
<dbReference type="InterPro" id="IPR011016">
    <property type="entry name" value="Znf_RING-CH"/>
</dbReference>
<dbReference type="PROSITE" id="PS51292">
    <property type="entry name" value="ZF_RING_CH"/>
    <property type="match status" value="2"/>
</dbReference>
<feature type="domain" description="RING-type" evidence="6">
    <location>
        <begin position="377"/>
        <end position="425"/>
    </location>
</feature>
<dbReference type="InterPro" id="IPR001841">
    <property type="entry name" value="Znf_RING"/>
</dbReference>
<organism evidence="8 9">
    <name type="scientific">Chlorella ohadii</name>
    <dbReference type="NCBI Taxonomy" id="2649997"/>
    <lineage>
        <taxon>Eukaryota</taxon>
        <taxon>Viridiplantae</taxon>
        <taxon>Chlorophyta</taxon>
        <taxon>core chlorophytes</taxon>
        <taxon>Trebouxiophyceae</taxon>
        <taxon>Chlorellales</taxon>
        <taxon>Chlorellaceae</taxon>
        <taxon>Chlorella clade</taxon>
        <taxon>Chlorella</taxon>
    </lineage>
</organism>
<proteinExistence type="predicted"/>
<keyword evidence="3" id="KW-0862">Zinc</keyword>
<dbReference type="GO" id="GO:0008270">
    <property type="term" value="F:zinc ion binding"/>
    <property type="evidence" value="ECO:0007669"/>
    <property type="project" value="UniProtKB-KW"/>
</dbReference>
<evidence type="ECO:0000313" key="8">
    <source>
        <dbReference type="EMBL" id="KAI7835673.1"/>
    </source>
</evidence>
<dbReference type="SMART" id="SM00184">
    <property type="entry name" value="RING"/>
    <property type="match status" value="2"/>
</dbReference>
<feature type="domain" description="RING-type" evidence="6">
    <location>
        <begin position="8"/>
        <end position="55"/>
    </location>
</feature>
<feature type="compositionally biased region" description="Low complexity" evidence="5">
    <location>
        <begin position="616"/>
        <end position="639"/>
    </location>
</feature>
<evidence type="ECO:0000256" key="5">
    <source>
        <dbReference type="SAM" id="MobiDB-lite"/>
    </source>
</evidence>
<evidence type="ECO:0000256" key="4">
    <source>
        <dbReference type="PROSITE-ProRule" id="PRU00175"/>
    </source>
</evidence>
<feature type="region of interest" description="Disordered" evidence="5">
    <location>
        <begin position="560"/>
        <end position="590"/>
    </location>
</feature>
<dbReference type="PANTHER" id="PTHR45969">
    <property type="entry name" value="RING ZINC FINGER PROTEIN-RELATED"/>
    <property type="match status" value="1"/>
</dbReference>
<evidence type="ECO:0000313" key="9">
    <source>
        <dbReference type="Proteomes" id="UP001205105"/>
    </source>
</evidence>
<reference evidence="8" key="1">
    <citation type="submission" date="2020-11" db="EMBL/GenBank/DDBJ databases">
        <title>Chlorella ohadii genome sequencing and assembly.</title>
        <authorList>
            <person name="Murik O."/>
            <person name="Treves H."/>
            <person name="Kedem I."/>
            <person name="Shotland Y."/>
            <person name="Kaplan A."/>
        </authorList>
    </citation>
    <scope>NUCLEOTIDE SEQUENCE</scope>
    <source>
        <strain evidence="8">1</strain>
    </source>
</reference>
<gene>
    <name evidence="8" type="ORF">COHA_010412</name>
</gene>
<protein>
    <recommendedName>
        <fullName evidence="10">RING-CH-type domain-containing protein</fullName>
    </recommendedName>
</protein>
<dbReference type="PROSITE" id="PS50089">
    <property type="entry name" value="ZF_RING_2"/>
    <property type="match status" value="2"/>
</dbReference>
<feature type="domain" description="RING-CH-type" evidence="7">
    <location>
        <begin position="1"/>
        <end position="61"/>
    </location>
</feature>
<name>A0AAD5DFT9_9CHLO</name>
<dbReference type="GO" id="GO:0061630">
    <property type="term" value="F:ubiquitin protein ligase activity"/>
    <property type="evidence" value="ECO:0007669"/>
    <property type="project" value="TreeGrafter"/>
</dbReference>
<keyword evidence="1" id="KW-0479">Metal-binding</keyword>
<dbReference type="Gene3D" id="3.30.40.10">
    <property type="entry name" value="Zinc/RING finger domain, C3HC4 (zinc finger)"/>
    <property type="match status" value="2"/>
</dbReference>
<evidence type="ECO:0000259" key="7">
    <source>
        <dbReference type="PROSITE" id="PS51292"/>
    </source>
</evidence>
<evidence type="ECO:0008006" key="10">
    <source>
        <dbReference type="Google" id="ProtNLM"/>
    </source>
</evidence>
<feature type="region of interest" description="Disordered" evidence="5">
    <location>
        <begin position="507"/>
        <end position="543"/>
    </location>
</feature>
<feature type="region of interest" description="Disordered" evidence="5">
    <location>
        <begin position="230"/>
        <end position="265"/>
    </location>
</feature>
<keyword evidence="9" id="KW-1185">Reference proteome</keyword>
<feature type="compositionally biased region" description="Low complexity" evidence="5">
    <location>
        <begin position="566"/>
        <end position="585"/>
    </location>
</feature>
<evidence type="ECO:0000256" key="1">
    <source>
        <dbReference type="ARBA" id="ARBA00022723"/>
    </source>
</evidence>
<dbReference type="PANTHER" id="PTHR45969:SF69">
    <property type="entry name" value="FINGER DOMAIN PROTEIN, PUTATIVE (AFU_ORTHOLOGUE AFUA_3G12190)-RELATED"/>
    <property type="match status" value="1"/>
</dbReference>
<feature type="domain" description="RING-CH-type" evidence="7">
    <location>
        <begin position="369"/>
        <end position="431"/>
    </location>
</feature>
<comment type="caution">
    <text evidence="8">The sequence shown here is derived from an EMBL/GenBank/DDBJ whole genome shotgun (WGS) entry which is preliminary data.</text>
</comment>
<dbReference type="SMART" id="SM00744">
    <property type="entry name" value="RINGv"/>
    <property type="match status" value="2"/>
</dbReference>
<dbReference type="InterPro" id="IPR013083">
    <property type="entry name" value="Znf_RING/FYVE/PHD"/>
</dbReference>
<evidence type="ECO:0000259" key="6">
    <source>
        <dbReference type="PROSITE" id="PS50089"/>
    </source>
</evidence>
<feature type="region of interest" description="Disordered" evidence="5">
    <location>
        <begin position="616"/>
        <end position="654"/>
    </location>
</feature>
<accession>A0AAD5DFT9</accession>
<evidence type="ECO:0000256" key="3">
    <source>
        <dbReference type="ARBA" id="ARBA00022833"/>
    </source>
</evidence>
<dbReference type="AlphaFoldDB" id="A0AAD5DFT9"/>
<dbReference type="SUPFAM" id="SSF57850">
    <property type="entry name" value="RING/U-box"/>
    <property type="match status" value="2"/>
</dbReference>
<keyword evidence="2 4" id="KW-0863">Zinc-finger</keyword>
<evidence type="ECO:0000256" key="2">
    <source>
        <dbReference type="ARBA" id="ARBA00022771"/>
    </source>
</evidence>
<dbReference type="GO" id="GO:0016567">
    <property type="term" value="P:protein ubiquitination"/>
    <property type="evidence" value="ECO:0007669"/>
    <property type="project" value="TreeGrafter"/>
</dbReference>
<dbReference type="Proteomes" id="UP001205105">
    <property type="component" value="Unassembled WGS sequence"/>
</dbReference>